<keyword evidence="1" id="KW-0812">Transmembrane</keyword>
<feature type="transmembrane region" description="Helical" evidence="1">
    <location>
        <begin position="77"/>
        <end position="93"/>
    </location>
</feature>
<organism evidence="2 3">
    <name type="scientific">Kroppenstedtia pulmonis</name>
    <dbReference type="NCBI Taxonomy" id="1380685"/>
    <lineage>
        <taxon>Bacteria</taxon>
        <taxon>Bacillati</taxon>
        <taxon>Bacillota</taxon>
        <taxon>Bacilli</taxon>
        <taxon>Bacillales</taxon>
        <taxon>Thermoactinomycetaceae</taxon>
        <taxon>Kroppenstedtia</taxon>
    </lineage>
</organism>
<sequence length="101" mass="11721">MQLLYGAFVLIFMGMGVYNLVEEQPSFAIHTFVIALYFFVLLFEFRGRPFSQGIYMLMALLLLVNSMLQFFYPQGSVISGLVSLFFAYFAVQARRRINHNQ</sequence>
<keyword evidence="3" id="KW-1185">Reference proteome</keyword>
<gene>
    <name evidence="2" type="ORF">GXN76_02205</name>
</gene>
<keyword evidence="1" id="KW-1133">Transmembrane helix</keyword>
<dbReference type="Proteomes" id="UP000503088">
    <property type="component" value="Chromosome"/>
</dbReference>
<feature type="transmembrane region" description="Helical" evidence="1">
    <location>
        <begin position="5"/>
        <end position="21"/>
    </location>
</feature>
<feature type="transmembrane region" description="Helical" evidence="1">
    <location>
        <begin position="27"/>
        <end position="45"/>
    </location>
</feature>
<keyword evidence="1" id="KW-0472">Membrane</keyword>
<dbReference type="EMBL" id="CP048104">
    <property type="protein sequence ID" value="QKG83400.1"/>
    <property type="molecule type" value="Genomic_DNA"/>
</dbReference>
<protein>
    <submittedName>
        <fullName evidence="2">Uncharacterized protein</fullName>
    </submittedName>
</protein>
<dbReference type="KEGG" id="kpul:GXN76_02205"/>
<evidence type="ECO:0000313" key="2">
    <source>
        <dbReference type="EMBL" id="QKG83400.1"/>
    </source>
</evidence>
<name>A0A7D3XZ60_9BACL</name>
<dbReference type="AlphaFoldDB" id="A0A7D3XZ60"/>
<evidence type="ECO:0000313" key="3">
    <source>
        <dbReference type="Proteomes" id="UP000503088"/>
    </source>
</evidence>
<dbReference type="RefSeq" id="WP_173220088.1">
    <property type="nucleotide sequence ID" value="NZ_CP048104.1"/>
</dbReference>
<evidence type="ECO:0000256" key="1">
    <source>
        <dbReference type="SAM" id="Phobius"/>
    </source>
</evidence>
<reference evidence="2 3" key="1">
    <citation type="submission" date="2020-01" db="EMBL/GenBank/DDBJ databases">
        <authorList>
            <person name="Gulvik C.A."/>
            <person name="Batra D.G."/>
        </authorList>
    </citation>
    <scope>NUCLEOTIDE SEQUENCE [LARGE SCALE GENOMIC DNA]</scope>
    <source>
        <strain evidence="2 3">W9323</strain>
    </source>
</reference>
<proteinExistence type="predicted"/>
<accession>A0A7D3XZ60</accession>